<evidence type="ECO:0000313" key="13">
    <source>
        <dbReference type="EnsemblMetazoa" id="SMAR008773-PA"/>
    </source>
</evidence>
<dbReference type="SMART" id="SM00233">
    <property type="entry name" value="PH"/>
    <property type="match status" value="2"/>
</dbReference>
<dbReference type="PANTHER" id="PTHR12673:SF267">
    <property type="entry name" value="PROTEIN CBG10230"/>
    <property type="match status" value="1"/>
</dbReference>
<dbReference type="PROSITE" id="PS50178">
    <property type="entry name" value="ZF_FYVE"/>
    <property type="match status" value="1"/>
</dbReference>
<dbReference type="CDD" id="cd15743">
    <property type="entry name" value="FYVE_FGD6"/>
    <property type="match status" value="1"/>
</dbReference>
<dbReference type="Proteomes" id="UP000014500">
    <property type="component" value="Unassembled WGS sequence"/>
</dbReference>
<dbReference type="CDD" id="cd00160">
    <property type="entry name" value="RhoGEF"/>
    <property type="match status" value="1"/>
</dbReference>
<keyword evidence="14" id="KW-1185">Reference proteome</keyword>
<sequence length="1389" mass="157262">MQENDKNIRLIMATVVKSPTVTLSGYSQTKPPVPPKPLPGNRKKPERKKYDSTISLDTLLNSETSKSDLAETNLLRPRHQENKTKTIYSLKRRTRDDCHTPSKICHSFCPTVASFVVKTKNNCTYLTEKGKSQFFGKTAPKKPKQPATDPPTDNFVSSRPKIPPRQVVDRILADINNGKAAGKWHKLENVKYLDEEVSTEDSTDYSDVDWSQAIYSAPGEESIIYYTHIEEAPNERVIFYQSVARDEILSSSEEKESVVSHVAQIEDMELAETARKSVPKLEIDVSAAEKDVQKCSFAECPTVNKGIEDYISTNDFNSDLKVKPKRPPSPSPTLTRVPPPVPPKTYMKVQYSPKKSELEDLEKDDGLDFIENIEPVIEIMHAEHRVDWGVREIPVDTQEEVKLKRYEDVSADIPILETARPETDDFHEISELSYEELVLNATGESGFISGPTPPPRNRRKSKSFVEIDKTPEVIVMPNPRTEQPPQKPARPPKPKITILKQLTEGPPLIQTKERPSSSTPATELSISSTFSLEFLSKLSEIEAGKLNFDEINVKVMNVQEIHADVVRTGVLHVGVKTPMIRKNKGESDDDLRDENNERKGKSRDFEVINGIVQEKCDKVVNQNDQQVFSVGDVDKVSAGEMSDQELSQEVLQERKLTDTSGDMEDKFTTETQVTHQSIATENFSCTFRLVEEEAPFNMKTGKKLKIPKLKTSCEDDLKTTHSDTEAYKTHSSIFAPTNRKKINRIGRSREGSAISGSATDLELDYKGHHRGSRFRSLSAGHHEERRTSQLDYCVDEMPNTNLNSPRMKRLSLLSIPTSEDSWHNCTSGDESGSESSFGTAASGQDNSVVGDARRTKKFFIARELMTSERVFVDALKLLNEDFRNFVIQANAKSDQKVLPVAVLDQILKYLPQLHDLNEDLLKDLQERIQNWEQLDQIAEVITKKGPFLKLYSSYIKDFEMTIASLDEACKKYPLFAQIVTDFEASDRCNKLAIKHYMLKPVQRIPQYKLILHEYLKRLEVDSPEYEDTVSALNIVTDVANHANQVMKQGNNFSKLLNIQNRLVGGSYEVIRPGRLFLREGELSKLSRKVMQPRWFILFNDALLHTDVTQGSLRLHCELPLSAMRVVVPTNEEFLNEFSVISSTRSFTLSANSLQERDEWVSTLNNAIQSNAKRRGTLTLSTEKTIDDMETTLGKNAPVWIPDSRVTMCQLCTMPFTVTFRRHHCRACGKVICASCSANRAPLQYLKYQSVRVCFECFLSLTDGKCEGRRAGKKIERRLPSVLKEVGANHQGAAISGYLHKKIKKGWRRYWFVINDKVLYSYKASEDVAALESIPLLGFKVEANYEVFEGGDPTLGFQLTHPTHPLVFCGENEDSTEKWKREMHLATLLE</sequence>
<evidence type="ECO:0000256" key="9">
    <source>
        <dbReference type="SAM" id="MobiDB-lite"/>
    </source>
</evidence>
<dbReference type="EnsemblMetazoa" id="SMAR008773-RA">
    <property type="protein sequence ID" value="SMAR008773-PA"/>
    <property type="gene ID" value="SMAR008773"/>
</dbReference>
<evidence type="ECO:0000256" key="4">
    <source>
        <dbReference type="ARBA" id="ARBA00022723"/>
    </source>
</evidence>
<evidence type="ECO:0000259" key="10">
    <source>
        <dbReference type="PROSITE" id="PS50003"/>
    </source>
</evidence>
<protein>
    <recommendedName>
        <fullName evidence="15">FYVE, RhoGEF and PH domain-containing protein 6</fullName>
    </recommendedName>
</protein>
<dbReference type="InterPro" id="IPR000306">
    <property type="entry name" value="Znf_FYVE"/>
</dbReference>
<evidence type="ECO:0000256" key="2">
    <source>
        <dbReference type="ARBA" id="ARBA00022490"/>
    </source>
</evidence>
<dbReference type="EMBL" id="JH431852">
    <property type="status" value="NOT_ANNOTATED_CDS"/>
    <property type="molecule type" value="Genomic_DNA"/>
</dbReference>
<evidence type="ECO:0000256" key="8">
    <source>
        <dbReference type="PROSITE-ProRule" id="PRU00091"/>
    </source>
</evidence>
<dbReference type="GO" id="GO:0008270">
    <property type="term" value="F:zinc ion binding"/>
    <property type="evidence" value="ECO:0007669"/>
    <property type="project" value="UniProtKB-KW"/>
</dbReference>
<dbReference type="SUPFAM" id="SSF50729">
    <property type="entry name" value="PH domain-like"/>
    <property type="match status" value="2"/>
</dbReference>
<accession>T1J575</accession>
<dbReference type="InterPro" id="IPR011993">
    <property type="entry name" value="PH-like_dom_sf"/>
</dbReference>
<dbReference type="InterPro" id="IPR051092">
    <property type="entry name" value="FYVE_RhoGEF_PH"/>
</dbReference>
<proteinExistence type="predicted"/>
<dbReference type="GO" id="GO:0005737">
    <property type="term" value="C:cytoplasm"/>
    <property type="evidence" value="ECO:0007669"/>
    <property type="project" value="TreeGrafter"/>
</dbReference>
<evidence type="ECO:0000256" key="3">
    <source>
        <dbReference type="ARBA" id="ARBA00022658"/>
    </source>
</evidence>
<feature type="domain" description="FYVE-type" evidence="12">
    <location>
        <begin position="1202"/>
        <end position="1261"/>
    </location>
</feature>
<feature type="region of interest" description="Disordered" evidence="9">
    <location>
        <begin position="21"/>
        <end position="49"/>
    </location>
</feature>
<dbReference type="PROSITE" id="PS50003">
    <property type="entry name" value="PH_DOMAIN"/>
    <property type="match status" value="2"/>
</dbReference>
<name>T1J575_STRMM</name>
<keyword evidence="6" id="KW-0862">Zinc</keyword>
<evidence type="ECO:0000256" key="7">
    <source>
        <dbReference type="ARBA" id="ARBA00023212"/>
    </source>
</evidence>
<dbReference type="Pfam" id="PF00169">
    <property type="entry name" value="PH"/>
    <property type="match status" value="2"/>
</dbReference>
<dbReference type="SMART" id="SM00064">
    <property type="entry name" value="FYVE"/>
    <property type="match status" value="1"/>
</dbReference>
<dbReference type="PROSITE" id="PS50010">
    <property type="entry name" value="DH_2"/>
    <property type="match status" value="1"/>
</dbReference>
<feature type="compositionally biased region" description="Basic and acidic residues" evidence="9">
    <location>
        <begin position="593"/>
        <end position="602"/>
    </location>
</feature>
<feature type="region of interest" description="Disordered" evidence="9">
    <location>
        <begin position="581"/>
        <end position="602"/>
    </location>
</feature>
<feature type="region of interest" description="Disordered" evidence="9">
    <location>
        <begin position="445"/>
        <end position="464"/>
    </location>
</feature>
<dbReference type="InterPro" id="IPR035899">
    <property type="entry name" value="DBL_dom_sf"/>
</dbReference>
<dbReference type="InterPro" id="IPR000219">
    <property type="entry name" value="DH_dom"/>
</dbReference>
<keyword evidence="5 8" id="KW-0863">Zinc-finger</keyword>
<dbReference type="STRING" id="126957.T1J575"/>
<comment type="subcellular location">
    <subcellularLocation>
        <location evidence="1">Cytoplasm</location>
        <location evidence="1">Cytoskeleton</location>
    </subcellularLocation>
</comment>
<evidence type="ECO:0000259" key="11">
    <source>
        <dbReference type="PROSITE" id="PS50010"/>
    </source>
</evidence>
<dbReference type="GO" id="GO:0005856">
    <property type="term" value="C:cytoskeleton"/>
    <property type="evidence" value="ECO:0007669"/>
    <property type="project" value="UniProtKB-SubCell"/>
</dbReference>
<dbReference type="Pfam" id="PF01363">
    <property type="entry name" value="FYVE"/>
    <property type="match status" value="1"/>
</dbReference>
<dbReference type="Gene3D" id="1.20.900.10">
    <property type="entry name" value="Dbl homology (DH) domain"/>
    <property type="match status" value="1"/>
</dbReference>
<dbReference type="HOGENOM" id="CLU_255072_0_0_1"/>
<keyword evidence="3" id="KW-0344">Guanine-nucleotide releasing factor</keyword>
<dbReference type="InterPro" id="IPR001849">
    <property type="entry name" value="PH_domain"/>
</dbReference>
<dbReference type="InterPro" id="IPR017455">
    <property type="entry name" value="Znf_FYVE-rel"/>
</dbReference>
<feature type="region of interest" description="Disordered" evidence="9">
    <location>
        <begin position="504"/>
        <end position="523"/>
    </location>
</feature>
<dbReference type="Pfam" id="PF00621">
    <property type="entry name" value="RhoGEF"/>
    <property type="match status" value="1"/>
</dbReference>
<evidence type="ECO:0000256" key="5">
    <source>
        <dbReference type="ARBA" id="ARBA00022771"/>
    </source>
</evidence>
<keyword evidence="7" id="KW-0206">Cytoskeleton</keyword>
<dbReference type="GO" id="GO:0005085">
    <property type="term" value="F:guanyl-nucleotide exchange factor activity"/>
    <property type="evidence" value="ECO:0007669"/>
    <property type="project" value="UniProtKB-KW"/>
</dbReference>
<feature type="compositionally biased region" description="Low complexity" evidence="9">
    <location>
        <begin position="827"/>
        <end position="836"/>
    </location>
</feature>
<feature type="domain" description="DH" evidence="11">
    <location>
        <begin position="856"/>
        <end position="1045"/>
    </location>
</feature>
<organism evidence="13 14">
    <name type="scientific">Strigamia maritima</name>
    <name type="common">European centipede</name>
    <name type="synonym">Geophilus maritimus</name>
    <dbReference type="NCBI Taxonomy" id="126957"/>
    <lineage>
        <taxon>Eukaryota</taxon>
        <taxon>Metazoa</taxon>
        <taxon>Ecdysozoa</taxon>
        <taxon>Arthropoda</taxon>
        <taxon>Myriapoda</taxon>
        <taxon>Chilopoda</taxon>
        <taxon>Pleurostigmophora</taxon>
        <taxon>Geophilomorpha</taxon>
        <taxon>Linotaeniidae</taxon>
        <taxon>Strigamia</taxon>
    </lineage>
</organism>
<reference evidence="13" key="2">
    <citation type="submission" date="2015-02" db="UniProtKB">
        <authorList>
            <consortium name="EnsemblMetazoa"/>
        </authorList>
    </citation>
    <scope>IDENTIFICATION</scope>
</reference>
<feature type="compositionally biased region" description="Pro residues" evidence="9">
    <location>
        <begin position="327"/>
        <end position="343"/>
    </location>
</feature>
<dbReference type="InterPro" id="IPR013083">
    <property type="entry name" value="Znf_RING/FYVE/PHD"/>
</dbReference>
<dbReference type="SUPFAM" id="SSF48065">
    <property type="entry name" value="DBL homology domain (DH-domain)"/>
    <property type="match status" value="1"/>
</dbReference>
<dbReference type="Gene3D" id="2.30.29.30">
    <property type="entry name" value="Pleckstrin-homology domain (PH domain)/Phosphotyrosine-binding domain (PTB)"/>
    <property type="match status" value="2"/>
</dbReference>
<feature type="domain" description="PH" evidence="10">
    <location>
        <begin position="1291"/>
        <end position="1387"/>
    </location>
</feature>
<dbReference type="PANTHER" id="PTHR12673">
    <property type="entry name" value="FACIOGENITAL DYSPLASIA PROTEIN"/>
    <property type="match status" value="1"/>
</dbReference>
<feature type="region of interest" description="Disordered" evidence="9">
    <location>
        <begin position="135"/>
        <end position="160"/>
    </location>
</feature>
<evidence type="ECO:0000259" key="12">
    <source>
        <dbReference type="PROSITE" id="PS50178"/>
    </source>
</evidence>
<dbReference type="Gene3D" id="3.30.40.10">
    <property type="entry name" value="Zinc/RING finger domain, C3HC4 (zinc finger)"/>
    <property type="match status" value="1"/>
</dbReference>
<dbReference type="eggNOG" id="KOG1729">
    <property type="taxonomic scope" value="Eukaryota"/>
</dbReference>
<feature type="domain" description="PH" evidence="10">
    <location>
        <begin position="1068"/>
        <end position="1168"/>
    </location>
</feature>
<feature type="compositionally biased region" description="Polar residues" evidence="9">
    <location>
        <begin position="837"/>
        <end position="847"/>
    </location>
</feature>
<feature type="region of interest" description="Disordered" evidence="9">
    <location>
        <begin position="819"/>
        <end position="848"/>
    </location>
</feature>
<evidence type="ECO:0000256" key="6">
    <source>
        <dbReference type="ARBA" id="ARBA00022833"/>
    </source>
</evidence>
<keyword evidence="4" id="KW-0479">Metal-binding</keyword>
<evidence type="ECO:0000313" key="14">
    <source>
        <dbReference type="Proteomes" id="UP000014500"/>
    </source>
</evidence>
<evidence type="ECO:0000256" key="1">
    <source>
        <dbReference type="ARBA" id="ARBA00004245"/>
    </source>
</evidence>
<keyword evidence="2" id="KW-0963">Cytoplasm</keyword>
<evidence type="ECO:0008006" key="15">
    <source>
        <dbReference type="Google" id="ProtNLM"/>
    </source>
</evidence>
<reference evidence="14" key="1">
    <citation type="submission" date="2011-05" db="EMBL/GenBank/DDBJ databases">
        <authorList>
            <person name="Richards S.R."/>
            <person name="Qu J."/>
            <person name="Jiang H."/>
            <person name="Jhangiani S.N."/>
            <person name="Agravi P."/>
            <person name="Goodspeed R."/>
            <person name="Gross S."/>
            <person name="Mandapat C."/>
            <person name="Jackson L."/>
            <person name="Mathew T."/>
            <person name="Pu L."/>
            <person name="Thornton R."/>
            <person name="Saada N."/>
            <person name="Wilczek-Boney K.B."/>
            <person name="Lee S."/>
            <person name="Kovar C."/>
            <person name="Wu Y."/>
            <person name="Scherer S.E."/>
            <person name="Worley K.C."/>
            <person name="Muzny D.M."/>
            <person name="Gibbs R."/>
        </authorList>
    </citation>
    <scope>NUCLEOTIDE SEQUENCE</scope>
    <source>
        <strain evidence="14">Brora</strain>
    </source>
</reference>
<dbReference type="SMART" id="SM00325">
    <property type="entry name" value="RhoGEF"/>
    <property type="match status" value="1"/>
</dbReference>
<feature type="region of interest" description="Disordered" evidence="9">
    <location>
        <begin position="317"/>
        <end position="343"/>
    </location>
</feature>